<feature type="compositionally biased region" description="Low complexity" evidence="1">
    <location>
        <begin position="280"/>
        <end position="290"/>
    </location>
</feature>
<feature type="compositionally biased region" description="Basic and acidic residues" evidence="1">
    <location>
        <begin position="261"/>
        <end position="279"/>
    </location>
</feature>
<feature type="region of interest" description="Disordered" evidence="1">
    <location>
        <begin position="330"/>
        <end position="367"/>
    </location>
</feature>
<evidence type="ECO:0008006" key="4">
    <source>
        <dbReference type="Google" id="ProtNLM"/>
    </source>
</evidence>
<comment type="caution">
    <text evidence="2">The sequence shown here is derived from an EMBL/GenBank/DDBJ whole genome shotgun (WGS) entry which is preliminary data.</text>
</comment>
<gene>
    <name evidence="2" type="ORF">HRR80_000150</name>
</gene>
<feature type="region of interest" description="Disordered" evidence="1">
    <location>
        <begin position="59"/>
        <end position="78"/>
    </location>
</feature>
<dbReference type="SUPFAM" id="SSF57959">
    <property type="entry name" value="Leucine zipper domain"/>
    <property type="match status" value="1"/>
</dbReference>
<reference evidence="2" key="1">
    <citation type="submission" date="2023-01" db="EMBL/GenBank/DDBJ databases">
        <title>Exophiala dermititidis isolated from Cystic Fibrosis Patient.</title>
        <authorList>
            <person name="Kurbessoian T."/>
            <person name="Crocker A."/>
            <person name="Murante D."/>
            <person name="Hogan D.A."/>
            <person name="Stajich J.E."/>
        </authorList>
    </citation>
    <scope>NUCLEOTIDE SEQUENCE</scope>
    <source>
        <strain evidence="2">Ex8</strain>
    </source>
</reference>
<evidence type="ECO:0000256" key="1">
    <source>
        <dbReference type="SAM" id="MobiDB-lite"/>
    </source>
</evidence>
<feature type="region of interest" description="Disordered" evidence="1">
    <location>
        <begin position="237"/>
        <end position="318"/>
    </location>
</feature>
<proteinExistence type="predicted"/>
<feature type="region of interest" description="Disordered" evidence="1">
    <location>
        <begin position="83"/>
        <end position="155"/>
    </location>
</feature>
<evidence type="ECO:0000313" key="3">
    <source>
        <dbReference type="Proteomes" id="UP001161757"/>
    </source>
</evidence>
<dbReference type="AlphaFoldDB" id="A0AAN6F0T3"/>
<accession>A0AAN6F0T3</accession>
<feature type="compositionally biased region" description="Polar residues" evidence="1">
    <location>
        <begin position="691"/>
        <end position="705"/>
    </location>
</feature>
<feature type="compositionally biased region" description="Polar residues" evidence="1">
    <location>
        <begin position="118"/>
        <end position="134"/>
    </location>
</feature>
<dbReference type="Gene3D" id="1.20.5.170">
    <property type="match status" value="1"/>
</dbReference>
<dbReference type="EMBL" id="JAJGCB010000001">
    <property type="protein sequence ID" value="KAJ8995375.1"/>
    <property type="molecule type" value="Genomic_DNA"/>
</dbReference>
<feature type="compositionally biased region" description="Basic and acidic residues" evidence="1">
    <location>
        <begin position="137"/>
        <end position="155"/>
    </location>
</feature>
<dbReference type="PANTHER" id="PTHR40618">
    <property type="entry name" value="B-ZIP TRANSCRIPTION FACTOR (EUROFUNG)-RELATED"/>
    <property type="match status" value="1"/>
</dbReference>
<evidence type="ECO:0000313" key="2">
    <source>
        <dbReference type="EMBL" id="KAJ8995375.1"/>
    </source>
</evidence>
<feature type="compositionally biased region" description="Low complexity" evidence="1">
    <location>
        <begin position="722"/>
        <end position="733"/>
    </location>
</feature>
<organism evidence="2 3">
    <name type="scientific">Exophiala dermatitidis</name>
    <name type="common">Black yeast-like fungus</name>
    <name type="synonym">Wangiella dermatitidis</name>
    <dbReference type="NCBI Taxonomy" id="5970"/>
    <lineage>
        <taxon>Eukaryota</taxon>
        <taxon>Fungi</taxon>
        <taxon>Dikarya</taxon>
        <taxon>Ascomycota</taxon>
        <taxon>Pezizomycotina</taxon>
        <taxon>Eurotiomycetes</taxon>
        <taxon>Chaetothyriomycetidae</taxon>
        <taxon>Chaetothyriales</taxon>
        <taxon>Herpotrichiellaceae</taxon>
        <taxon>Exophiala</taxon>
    </lineage>
</organism>
<sequence length="792" mass="86366">MSFAMQTYAKQQYGERTYTSLRSILDDPADALVTSASLLSRPIAGDLDILSASQYPQGLMQQPYEGNPRKRKTASSSQQLYGGIVPVDDSMSDHLLSSTTPESQPRQKKKKQQKPTNKRASNASTVIPGNGNDTDQVDNKKQRGRPRLDIQDETAADRRRTQIRLAQRAYRHRKETTISALKQKVTDLRDTVDRMNETFLTLRRHIVENGLLASDVSLGQQVQAAEEEFAVLAKMSSLEPDDEEEGGDVRDHPKANSRRSSNSDKTDAKQRQHASRTDRTLSSSSSQQLAEPGREMEGGQAASSHGVGGQVSSTTASAEAELGSISIPLDHISHSSSSSNNDHQDRATKNINNAPPDPNPDPPEAGSAWYEEVNVNDQDFTDGLLDFNSINTTITDPLLPLVNVNQHDNHTVYEEQPQPPPGALEIERPLVSPSNHGSYTYSFQETTFARRLHRMVLERGFRNLSNPAVDVKAIQHSFRFSFCFANRKHMIGRFQEILRRRAGEALENFAAPFLAIGGAGTHFPRRDDLGNPIYPPNCLSPLKAFGPFPYVESETPRADSSVQELLENIGFGGEWYDSHDVEEYLKTKGIFLDGHSSFVDVDPGMVMGLASFNGSGSGSSTNSIGRSDSGATTYTCGTAAAPFSSSSSTSTSSIPSPPSDVSPNVHGNDLLSTTTTSSSPSYGHENPWWANGTNSAATIGTNTHELPSALPSPHSAAMPFGSQSQQQQESHSQTVLTFDVDQFLEHMVESGACLGRAPGFRKERVDEALAKSLSWSSSLSFGSNMNLQEIFG</sequence>
<feature type="region of interest" description="Disordered" evidence="1">
    <location>
        <begin position="641"/>
        <end position="733"/>
    </location>
</feature>
<name>A0AAN6F0T3_EXODE</name>
<feature type="compositionally biased region" description="Basic residues" evidence="1">
    <location>
        <begin position="106"/>
        <end position="117"/>
    </location>
</feature>
<dbReference type="InterPro" id="IPR046347">
    <property type="entry name" value="bZIP_sf"/>
</dbReference>
<feature type="compositionally biased region" description="Polar residues" evidence="1">
    <location>
        <begin position="95"/>
        <end position="104"/>
    </location>
</feature>
<feature type="compositionally biased region" description="Low complexity" evidence="1">
    <location>
        <begin position="330"/>
        <end position="341"/>
    </location>
</feature>
<dbReference type="PANTHER" id="PTHR40618:SF1">
    <property type="entry name" value="B-ZIP TRANSCRIPTION FACTOR (EUROFUNG)"/>
    <property type="match status" value="1"/>
</dbReference>
<feature type="compositionally biased region" description="Low complexity" evidence="1">
    <location>
        <begin position="641"/>
        <end position="654"/>
    </location>
</feature>
<protein>
    <recommendedName>
        <fullName evidence="4">BZIP domain-containing protein</fullName>
    </recommendedName>
</protein>
<dbReference type="GO" id="GO:0003700">
    <property type="term" value="F:DNA-binding transcription factor activity"/>
    <property type="evidence" value="ECO:0007669"/>
    <property type="project" value="InterPro"/>
</dbReference>
<dbReference type="CDD" id="cd14688">
    <property type="entry name" value="bZIP_YAP"/>
    <property type="match status" value="1"/>
</dbReference>
<dbReference type="Proteomes" id="UP001161757">
    <property type="component" value="Unassembled WGS sequence"/>
</dbReference>